<dbReference type="AlphaFoldDB" id="A0A918Q9E2"/>
<evidence type="ECO:0000313" key="1">
    <source>
        <dbReference type="EMBL" id="GGZ35881.1"/>
    </source>
</evidence>
<evidence type="ECO:0000313" key="2">
    <source>
        <dbReference type="Proteomes" id="UP000630936"/>
    </source>
</evidence>
<name>A0A918Q9E2_9ACTN</name>
<reference evidence="1" key="2">
    <citation type="submission" date="2020-09" db="EMBL/GenBank/DDBJ databases">
        <authorList>
            <person name="Sun Q."/>
            <person name="Ohkuma M."/>
        </authorList>
    </citation>
    <scope>NUCLEOTIDE SEQUENCE</scope>
    <source>
        <strain evidence="1">JCM 4988</strain>
    </source>
</reference>
<dbReference type="InterPro" id="IPR023393">
    <property type="entry name" value="START-like_dom_sf"/>
</dbReference>
<proteinExistence type="predicted"/>
<comment type="caution">
    <text evidence="1">The sequence shown here is derived from an EMBL/GenBank/DDBJ whole genome shotgun (WGS) entry which is preliminary data.</text>
</comment>
<dbReference type="SUPFAM" id="SSF55961">
    <property type="entry name" value="Bet v1-like"/>
    <property type="match status" value="1"/>
</dbReference>
<gene>
    <name evidence="1" type="ORF">GCM10010387_32610</name>
</gene>
<organism evidence="1 2">
    <name type="scientific">Streptomyces inusitatus</name>
    <dbReference type="NCBI Taxonomy" id="68221"/>
    <lineage>
        <taxon>Bacteria</taxon>
        <taxon>Bacillati</taxon>
        <taxon>Actinomycetota</taxon>
        <taxon>Actinomycetes</taxon>
        <taxon>Kitasatosporales</taxon>
        <taxon>Streptomycetaceae</taxon>
        <taxon>Streptomyces</taxon>
    </lineage>
</organism>
<accession>A0A918Q9E2</accession>
<protein>
    <recommendedName>
        <fullName evidence="3">Polyketide cyclase</fullName>
    </recommendedName>
</protein>
<sequence>MRDSGSPRVWGARPAELADSYPCDDLLGPDAEPWIRAVTVRADAATVFRWLCQLKVAPYSYDSLDNFGRRSPRRLTPGAEVLEKGQRVMTIFELVSFERDRHLTLLLTRAWAIRAFGRFALTYAVVPEGEESCRLLVKMVVGRRPGALGGPRLKMMAWGDLLMMRRQLLTLRDLAEGRGQVKGVRPPTGGGN</sequence>
<keyword evidence="2" id="KW-1185">Reference proteome</keyword>
<reference evidence="1" key="1">
    <citation type="journal article" date="2014" name="Int. J. Syst. Evol. Microbiol.">
        <title>Complete genome sequence of Corynebacterium casei LMG S-19264T (=DSM 44701T), isolated from a smear-ripened cheese.</title>
        <authorList>
            <consortium name="US DOE Joint Genome Institute (JGI-PGF)"/>
            <person name="Walter F."/>
            <person name="Albersmeier A."/>
            <person name="Kalinowski J."/>
            <person name="Ruckert C."/>
        </authorList>
    </citation>
    <scope>NUCLEOTIDE SEQUENCE</scope>
    <source>
        <strain evidence="1">JCM 4988</strain>
    </source>
</reference>
<dbReference type="Gene3D" id="3.30.530.20">
    <property type="match status" value="1"/>
</dbReference>
<evidence type="ECO:0008006" key="3">
    <source>
        <dbReference type="Google" id="ProtNLM"/>
    </source>
</evidence>
<dbReference type="Proteomes" id="UP000630936">
    <property type="component" value="Unassembled WGS sequence"/>
</dbReference>
<dbReference type="EMBL" id="BMWG01000008">
    <property type="protein sequence ID" value="GGZ35881.1"/>
    <property type="molecule type" value="Genomic_DNA"/>
</dbReference>